<feature type="domain" description="CobB/CobQ-like glutamine amidotransferase" evidence="6">
    <location>
        <begin position="255"/>
        <end position="441"/>
    </location>
</feature>
<dbReference type="AlphaFoldDB" id="A0A7M3MGP9"/>
<keyword evidence="8" id="KW-1185">Reference proteome</keyword>
<dbReference type="GO" id="GO:0015420">
    <property type="term" value="F:ABC-type vitamin B12 transporter activity"/>
    <property type="evidence" value="ECO:0007669"/>
    <property type="project" value="UniProtKB-UniRule"/>
</dbReference>
<evidence type="ECO:0000259" key="5">
    <source>
        <dbReference type="Pfam" id="PF01656"/>
    </source>
</evidence>
<dbReference type="GO" id="GO:0009236">
    <property type="term" value="P:cobalamin biosynthetic process"/>
    <property type="evidence" value="ECO:0007669"/>
    <property type="project" value="UniProtKB-UniRule"/>
</dbReference>
<dbReference type="GO" id="GO:0003824">
    <property type="term" value="F:catalytic activity"/>
    <property type="evidence" value="ECO:0007669"/>
    <property type="project" value="InterPro"/>
</dbReference>
<comment type="function">
    <text evidence="4">Catalyzes amidations at positions B, D, E, and G on adenosylcobyrinic A,C-diamide. NH(2) groups are provided by glutamine, and one molecule of ATP is hydrogenolyzed for each amidation.</text>
</comment>
<gene>
    <name evidence="4" type="primary">cobQ</name>
    <name evidence="7" type="ORF">DPQ33_04015</name>
</gene>
<sequence length="495" mass="53130">MFQGTCSNAGKSVLAAAFCRMLMQDGFRVAPFKAQNMSLNSCVTADGLEMGRAQVTQAQAAGREPDVRMNPILLKPSSDVGSQVIVMGKPVGTMRVAEYVRYKPTAFETVCSAYDSLAAENDVIVLEGAGSPAEINLKSHDIVNMAMAEYARAAVVLVGDIDRGGVFASLVGTMELLEPAERELVAGYLLNKFRGDASLLTPAYEFMRERTGRDVLGVVPYSETLGLPEEDSVSFKSGNAPACATFENRRGAEITIAVADLPYVSNFTDCDALAGEPDVSLYRARRPEELEGADIFLLPGSKSTLADMDWLVRSGLAQAVAAAAAGGVEVVGLCGGFQMLGASIDDPQGLESETRSARGMGLLPVRTELARDKTLIRRGGVHIPTGETVTGYEIHHGATVLDDPYAADAAIQADDGAPLGYSSRGSRVWGTYLHGVFDADTFRRRWLDAIRIRKGLEPLGRIVAPYDIEPALDRLAGLVRNHVDWKFLYQRLGLG</sequence>
<dbReference type="InterPro" id="IPR011698">
    <property type="entry name" value="GATase_3"/>
</dbReference>
<dbReference type="NCBIfam" id="NF001989">
    <property type="entry name" value="PRK00784.1"/>
    <property type="match status" value="1"/>
</dbReference>
<dbReference type="InterPro" id="IPR047045">
    <property type="entry name" value="CobQ_N"/>
</dbReference>
<dbReference type="InterPro" id="IPR033949">
    <property type="entry name" value="CobQ_GATase1"/>
</dbReference>
<dbReference type="SUPFAM" id="SSF52317">
    <property type="entry name" value="Class I glutamine amidotransferase-like"/>
    <property type="match status" value="1"/>
</dbReference>
<evidence type="ECO:0000256" key="3">
    <source>
        <dbReference type="ARBA" id="ARBA00022962"/>
    </source>
</evidence>
<protein>
    <recommendedName>
        <fullName evidence="4">Cobyric acid synthase</fullName>
    </recommendedName>
</protein>
<dbReference type="SUPFAM" id="SSF52540">
    <property type="entry name" value="P-loop containing nucleoside triphosphate hydrolases"/>
    <property type="match status" value="1"/>
</dbReference>
<dbReference type="Gene3D" id="3.40.50.880">
    <property type="match status" value="1"/>
</dbReference>
<evidence type="ECO:0000259" key="6">
    <source>
        <dbReference type="Pfam" id="PF07685"/>
    </source>
</evidence>
<dbReference type="PANTHER" id="PTHR21343:SF1">
    <property type="entry name" value="COBYRIC ACID SYNTHASE"/>
    <property type="match status" value="1"/>
</dbReference>
<dbReference type="CDD" id="cd01750">
    <property type="entry name" value="GATase1_CobQ"/>
    <property type="match status" value="1"/>
</dbReference>
<feature type="domain" description="CobQ/CobB/MinD/ParA nucleotide binding" evidence="5">
    <location>
        <begin position="1"/>
        <end position="225"/>
    </location>
</feature>
<evidence type="ECO:0000313" key="7">
    <source>
        <dbReference type="EMBL" id="TVM18655.1"/>
    </source>
</evidence>
<feature type="active site" description="Nucleophile" evidence="4">
    <location>
        <position position="334"/>
    </location>
</feature>
<accession>A0A7M3MGP9</accession>
<dbReference type="CDD" id="cd05389">
    <property type="entry name" value="CobQ_N"/>
    <property type="match status" value="1"/>
</dbReference>
<dbReference type="Pfam" id="PF01656">
    <property type="entry name" value="CbiA"/>
    <property type="match status" value="1"/>
</dbReference>
<dbReference type="InterPro" id="IPR029062">
    <property type="entry name" value="Class_I_gatase-like"/>
</dbReference>
<evidence type="ECO:0000256" key="2">
    <source>
        <dbReference type="ARBA" id="ARBA00022573"/>
    </source>
</evidence>
<evidence type="ECO:0000256" key="1">
    <source>
        <dbReference type="ARBA" id="ARBA00004953"/>
    </source>
</evidence>
<comment type="similarity">
    <text evidence="4">Belongs to the CobB/CobQ family. CobQ subfamily.</text>
</comment>
<organism evidence="7 8">
    <name type="scientific">Oceanidesulfovibrio indonesiensis</name>
    <dbReference type="NCBI Taxonomy" id="54767"/>
    <lineage>
        <taxon>Bacteria</taxon>
        <taxon>Pseudomonadati</taxon>
        <taxon>Thermodesulfobacteriota</taxon>
        <taxon>Desulfovibrionia</taxon>
        <taxon>Desulfovibrionales</taxon>
        <taxon>Desulfovibrionaceae</taxon>
        <taxon>Oceanidesulfovibrio</taxon>
    </lineage>
</organism>
<dbReference type="Proteomes" id="UP000448292">
    <property type="component" value="Unassembled WGS sequence"/>
</dbReference>
<dbReference type="OrthoDB" id="9808302at2"/>
<comment type="pathway">
    <text evidence="1 4">Cofactor biosynthesis; adenosylcobalamin biosynthesis.</text>
</comment>
<feature type="active site" evidence="4">
    <location>
        <position position="434"/>
    </location>
</feature>
<comment type="caution">
    <text evidence="7">The sequence shown here is derived from an EMBL/GenBank/DDBJ whole genome shotgun (WGS) entry which is preliminary data.</text>
</comment>
<evidence type="ECO:0000313" key="8">
    <source>
        <dbReference type="Proteomes" id="UP000448292"/>
    </source>
</evidence>
<keyword evidence="2 4" id="KW-0169">Cobalamin biosynthesis</keyword>
<proteinExistence type="inferred from homology"/>
<dbReference type="NCBIfam" id="TIGR00313">
    <property type="entry name" value="cobQ"/>
    <property type="match status" value="1"/>
</dbReference>
<dbReference type="PROSITE" id="PS51274">
    <property type="entry name" value="GATASE_COBBQ"/>
    <property type="match status" value="1"/>
</dbReference>
<dbReference type="InterPro" id="IPR004459">
    <property type="entry name" value="CobQ_synth"/>
</dbReference>
<dbReference type="Gene3D" id="3.40.50.300">
    <property type="entry name" value="P-loop containing nucleotide triphosphate hydrolases"/>
    <property type="match status" value="1"/>
</dbReference>
<dbReference type="Pfam" id="PF07685">
    <property type="entry name" value="GATase_3"/>
    <property type="match status" value="1"/>
</dbReference>
<dbReference type="InterPro" id="IPR002586">
    <property type="entry name" value="CobQ/CobB/MinD/ParA_Nub-bd_dom"/>
</dbReference>
<name>A0A7M3MGP9_9BACT</name>
<dbReference type="HAMAP" id="MF_00028">
    <property type="entry name" value="CobQ"/>
    <property type="match status" value="1"/>
</dbReference>
<evidence type="ECO:0000256" key="4">
    <source>
        <dbReference type="HAMAP-Rule" id="MF_00028"/>
    </source>
</evidence>
<reference evidence="7 8" key="1">
    <citation type="submission" date="2018-06" db="EMBL/GenBank/DDBJ databases">
        <title>Complete genome of Desulfovibrio indonesiensis P37SLT.</title>
        <authorList>
            <person name="Crispim J.S."/>
            <person name="Vidigal P.M.P."/>
            <person name="Silva L.C.F."/>
            <person name="Laguardia C.N."/>
            <person name="Araujo L.C."/>
            <person name="Dias R.S."/>
            <person name="Sousa M.P."/>
            <person name="Paula S.O."/>
            <person name="Silva C."/>
        </authorList>
    </citation>
    <scope>NUCLEOTIDE SEQUENCE [LARGE SCALE GENOMIC DNA]</scope>
    <source>
        <strain evidence="7 8">P37SLT</strain>
    </source>
</reference>
<dbReference type="UniPathway" id="UPA00148"/>
<keyword evidence="3 4" id="KW-0315">Glutamine amidotransferase</keyword>
<dbReference type="InterPro" id="IPR027417">
    <property type="entry name" value="P-loop_NTPase"/>
</dbReference>
<dbReference type="EMBL" id="QMIE01000003">
    <property type="protein sequence ID" value="TVM18655.1"/>
    <property type="molecule type" value="Genomic_DNA"/>
</dbReference>
<dbReference type="PANTHER" id="PTHR21343">
    <property type="entry name" value="DETHIOBIOTIN SYNTHETASE"/>
    <property type="match status" value="1"/>
</dbReference>